<gene>
    <name evidence="2" type="ORF">EHS13_34525</name>
</gene>
<evidence type="ECO:0000313" key="3">
    <source>
        <dbReference type="Proteomes" id="UP000426246"/>
    </source>
</evidence>
<reference evidence="3" key="1">
    <citation type="submission" date="2018-11" db="EMBL/GenBank/DDBJ databases">
        <title>Complete genome sequence of Paenibacillus sp. ML311-T8.</title>
        <authorList>
            <person name="Nam Y.-D."/>
            <person name="Kang J."/>
            <person name="Chung W.-H."/>
            <person name="Park Y.S."/>
        </authorList>
    </citation>
    <scope>NUCLEOTIDE SEQUENCE [LARGE SCALE GENOMIC DNA]</scope>
    <source>
        <strain evidence="3">ML311-T8</strain>
    </source>
</reference>
<dbReference type="EMBL" id="CP034235">
    <property type="protein sequence ID" value="QGQ99619.1"/>
    <property type="molecule type" value="Genomic_DNA"/>
</dbReference>
<dbReference type="Pfam" id="PF07550">
    <property type="entry name" value="Shr-like_HID"/>
    <property type="match status" value="1"/>
</dbReference>
<dbReference type="OrthoDB" id="9813999at2"/>
<organism evidence="2 3">
    <name type="scientific">Paenibacillus psychroresistens</name>
    <dbReference type="NCBI Taxonomy" id="1778678"/>
    <lineage>
        <taxon>Bacteria</taxon>
        <taxon>Bacillati</taxon>
        <taxon>Bacillota</taxon>
        <taxon>Bacilli</taxon>
        <taxon>Bacillales</taxon>
        <taxon>Paenibacillaceae</taxon>
        <taxon>Paenibacillus</taxon>
    </lineage>
</organism>
<dbReference type="KEGG" id="ppsc:EHS13_34525"/>
<name>A0A6B8RV18_9BACL</name>
<dbReference type="AlphaFoldDB" id="A0A6B8RV18"/>
<keyword evidence="3" id="KW-1185">Reference proteome</keyword>
<feature type="domain" description="Heme-binding protein Shr-like Hb-interacting" evidence="1">
    <location>
        <begin position="695"/>
        <end position="773"/>
    </location>
</feature>
<proteinExistence type="predicted"/>
<sequence length="914" mass="100436">MLTKSTNGKTRLMRFVSQMLAVLLVIATVITVSPGVGHAAGGGTITSATATVYGDRHTITVEYNVYAFAVNPGTLAGKIMIDRNDDGDVPLLEDNSNNTAIMSLDGTLVITLVDAIQNWNSIQIAANAVKDSNNVCFTQTSYFSGDFNRELIDDEYDLSPTDNKVLELYLNSDTSASNLPNLKDAIQLSTDDVNFNPLVGGDTVALLDNTLTITFATALTGSTNRIKIVKDGLKSTQNDANLVVLSGSSEVSSLITANDLNAPNFVGIDSVNYYDINLHFDKVTHFNVSLQELKNKLSYSTDGEHFYPLNPSGYWVVDERGDSIYLYIDQYQFDFTKAVIKIAGDVFVDDYGHVQHDATIISAIGPTYQSAALSDNGKDAVLTFNENVFSNVGDLKEYISYSENGNYDLRSLGANDTVTVSDNKLTVHFAAGLNGNSIVIYVDNYALKNIKNMPLWDNIVTQTLKVTTDQSAPRVNSSFFSNTNHDLVLVFDEDMYNNTATEDTLKAAISVSSFPNNVDLVDSGWNPVSLTNATINHFGKYLVIQFPTSLTSNKYKVTIQANSVKDVHGNVNATDIVSDPTCLSNTNEPYTQDAYLVHNNQWLNIRFNTSLYAPLVEGISSLHDKITISTDGTNFERLSTDDIVVVNGRLVTVFFKTAKNDNLKFIIEANAIQDLDGNVQTSPIEETVNTKNTPDITGNFYSNAPSEFTFEDNQVWKDNFQNVTIYEETNYSGAYRILNADEYSISAGKLTVNPGVFKHGVYYELYINAGEYYYAYAEGTSILPNETYIMTAPALTRTSGITASVNVKNIYDPLEIYDGFEYDGSNRNATIIFQLMNGTTPVSIVSLDSFLADATYKANFNVADAANPNYTVNVFIVSKYSSDPANVGLNLATIKTQNELDQVQNDYDYENDIG</sequence>
<evidence type="ECO:0000259" key="1">
    <source>
        <dbReference type="Pfam" id="PF07550"/>
    </source>
</evidence>
<dbReference type="Proteomes" id="UP000426246">
    <property type="component" value="Chromosome"/>
</dbReference>
<evidence type="ECO:0000313" key="2">
    <source>
        <dbReference type="EMBL" id="QGQ99619.1"/>
    </source>
</evidence>
<accession>A0A6B8RV18</accession>
<protein>
    <recommendedName>
        <fullName evidence="1">Heme-binding protein Shr-like Hb-interacting domain-containing protein</fullName>
    </recommendedName>
</protein>
<dbReference type="InterPro" id="IPR011432">
    <property type="entry name" value="Shr-like_HID"/>
</dbReference>